<feature type="compositionally biased region" description="Basic residues" evidence="5">
    <location>
        <begin position="449"/>
        <end position="465"/>
    </location>
</feature>
<dbReference type="SUPFAM" id="SSF144232">
    <property type="entry name" value="HIT/MYND zinc finger-like"/>
    <property type="match status" value="1"/>
</dbReference>
<dbReference type="EMBL" id="ML996199">
    <property type="protein sequence ID" value="KAF2731268.1"/>
    <property type="molecule type" value="Genomic_DNA"/>
</dbReference>
<dbReference type="PROSITE" id="PS01360">
    <property type="entry name" value="ZF_MYND_1"/>
    <property type="match status" value="1"/>
</dbReference>
<keyword evidence="8" id="KW-1185">Reference proteome</keyword>
<evidence type="ECO:0000256" key="1">
    <source>
        <dbReference type="ARBA" id="ARBA00022723"/>
    </source>
</evidence>
<feature type="region of interest" description="Disordered" evidence="5">
    <location>
        <begin position="419"/>
        <end position="487"/>
    </location>
</feature>
<organism evidence="7 8">
    <name type="scientific">Polyplosphaeria fusca</name>
    <dbReference type="NCBI Taxonomy" id="682080"/>
    <lineage>
        <taxon>Eukaryota</taxon>
        <taxon>Fungi</taxon>
        <taxon>Dikarya</taxon>
        <taxon>Ascomycota</taxon>
        <taxon>Pezizomycotina</taxon>
        <taxon>Dothideomycetes</taxon>
        <taxon>Pleosporomycetidae</taxon>
        <taxon>Pleosporales</taxon>
        <taxon>Tetraplosphaeriaceae</taxon>
        <taxon>Polyplosphaeria</taxon>
    </lineage>
</organism>
<dbReference type="OrthoDB" id="437457at2759"/>
<gene>
    <name evidence="7" type="ORF">EJ04DRAFT_566995</name>
</gene>
<keyword evidence="1" id="KW-0479">Metal-binding</keyword>
<evidence type="ECO:0000256" key="3">
    <source>
        <dbReference type="ARBA" id="ARBA00022833"/>
    </source>
</evidence>
<protein>
    <recommendedName>
        <fullName evidence="6">MYND-type domain-containing protein</fullName>
    </recommendedName>
</protein>
<feature type="compositionally biased region" description="Basic and acidic residues" evidence="5">
    <location>
        <begin position="466"/>
        <end position="475"/>
    </location>
</feature>
<evidence type="ECO:0000313" key="8">
    <source>
        <dbReference type="Proteomes" id="UP000799444"/>
    </source>
</evidence>
<keyword evidence="2 4" id="KW-0863">Zinc-finger</keyword>
<reference evidence="7" key="1">
    <citation type="journal article" date="2020" name="Stud. Mycol.">
        <title>101 Dothideomycetes genomes: a test case for predicting lifestyles and emergence of pathogens.</title>
        <authorList>
            <person name="Haridas S."/>
            <person name="Albert R."/>
            <person name="Binder M."/>
            <person name="Bloem J."/>
            <person name="Labutti K."/>
            <person name="Salamov A."/>
            <person name="Andreopoulos B."/>
            <person name="Baker S."/>
            <person name="Barry K."/>
            <person name="Bills G."/>
            <person name="Bluhm B."/>
            <person name="Cannon C."/>
            <person name="Castanera R."/>
            <person name="Culley D."/>
            <person name="Daum C."/>
            <person name="Ezra D."/>
            <person name="Gonzalez J."/>
            <person name="Henrissat B."/>
            <person name="Kuo A."/>
            <person name="Liang C."/>
            <person name="Lipzen A."/>
            <person name="Lutzoni F."/>
            <person name="Magnuson J."/>
            <person name="Mondo S."/>
            <person name="Nolan M."/>
            <person name="Ohm R."/>
            <person name="Pangilinan J."/>
            <person name="Park H.-J."/>
            <person name="Ramirez L."/>
            <person name="Alfaro M."/>
            <person name="Sun H."/>
            <person name="Tritt A."/>
            <person name="Yoshinaga Y."/>
            <person name="Zwiers L.-H."/>
            <person name="Turgeon B."/>
            <person name="Goodwin S."/>
            <person name="Spatafora J."/>
            <person name="Crous P."/>
            <person name="Grigoriev I."/>
        </authorList>
    </citation>
    <scope>NUCLEOTIDE SEQUENCE</scope>
    <source>
        <strain evidence="7">CBS 125425</strain>
    </source>
</reference>
<accession>A0A9P4QPH1</accession>
<keyword evidence="3" id="KW-0862">Zinc</keyword>
<evidence type="ECO:0000256" key="2">
    <source>
        <dbReference type="ARBA" id="ARBA00022771"/>
    </source>
</evidence>
<dbReference type="Proteomes" id="UP000799444">
    <property type="component" value="Unassembled WGS sequence"/>
</dbReference>
<comment type="caution">
    <text evidence="7">The sequence shown here is derived from an EMBL/GenBank/DDBJ whole genome shotgun (WGS) entry which is preliminary data.</text>
</comment>
<dbReference type="AlphaFoldDB" id="A0A9P4QPH1"/>
<evidence type="ECO:0000256" key="4">
    <source>
        <dbReference type="PROSITE-ProRule" id="PRU00134"/>
    </source>
</evidence>
<evidence type="ECO:0000256" key="5">
    <source>
        <dbReference type="SAM" id="MobiDB-lite"/>
    </source>
</evidence>
<feature type="compositionally biased region" description="Acidic residues" evidence="5">
    <location>
        <begin position="419"/>
        <end position="439"/>
    </location>
</feature>
<dbReference type="InterPro" id="IPR002893">
    <property type="entry name" value="Znf_MYND"/>
</dbReference>
<proteinExistence type="predicted"/>
<sequence>MAETPEANEQQQLCCMCNAPSTIICDICKCSRYCSTQCQKDDSTTHKLACNNYVKLAKVETTGKIDEEDKVGDPINCVYFPEEEGKPRFITARLEKVESSTGEPDRWLHFEASAEFELKDGQTVHSVDKFARNPVLDRQLTSTIMCLGRAKKNSKGKYKRIGSPNKAVTAIDPDLSTTFVGPLLFYSIDRCLDTNDFRHIIDYIGVCHWAMINRYHRKVNPPYRWVWAVQLHCEGDRFFVDKGDIEVAKANEAIVAGGELIETKTAIMCPVMEKLQLPIVFDSLGDTIVWRGRTVPGQYGNRVPATHNRSMTKISPGYYGINLGNVMAARKDKRPLLLGHIDAIALYCSTITDAIEFEGDPNDEVVMQVWAMQQEQHLLKKASKKGFLQFFASWMRSNHGKQFGTIPSPYNLKELDTYQPEETEEAEEAEESEGIEEAEDTKTTQETKKTKKNRKNKKNKKARKAKEKEEAKEAEEATSFGMGSLAI</sequence>
<evidence type="ECO:0000259" key="6">
    <source>
        <dbReference type="PROSITE" id="PS50865"/>
    </source>
</evidence>
<dbReference type="GO" id="GO:0008270">
    <property type="term" value="F:zinc ion binding"/>
    <property type="evidence" value="ECO:0007669"/>
    <property type="project" value="UniProtKB-KW"/>
</dbReference>
<evidence type="ECO:0000313" key="7">
    <source>
        <dbReference type="EMBL" id="KAF2731268.1"/>
    </source>
</evidence>
<name>A0A9P4QPH1_9PLEO</name>
<feature type="domain" description="MYND-type" evidence="6">
    <location>
        <begin position="14"/>
        <end position="50"/>
    </location>
</feature>
<dbReference type="PROSITE" id="PS50865">
    <property type="entry name" value="ZF_MYND_2"/>
    <property type="match status" value="1"/>
</dbReference>
<dbReference type="Gene3D" id="6.10.140.2220">
    <property type="match status" value="1"/>
</dbReference>